<protein>
    <submittedName>
        <fullName evidence="2">DUF5615 family PIN-like protein</fullName>
    </submittedName>
</protein>
<dbReference type="RefSeq" id="WP_243902398.1">
    <property type="nucleotide sequence ID" value="NZ_CAWQFN010000026.1"/>
</dbReference>
<proteinExistence type="predicted"/>
<feature type="domain" description="DUF5615" evidence="1">
    <location>
        <begin position="1"/>
        <end position="49"/>
    </location>
</feature>
<sequence>MKFLADMGISPRTVNWLKSASYDAVHLVDEGLERLPDDEILEKARLEGR</sequence>
<keyword evidence="3" id="KW-1185">Reference proteome</keyword>
<organism evidence="2 3">
    <name type="scientific">Aetokthonos hydrillicola Thurmond2011</name>
    <dbReference type="NCBI Taxonomy" id="2712845"/>
    <lineage>
        <taxon>Bacteria</taxon>
        <taxon>Bacillati</taxon>
        <taxon>Cyanobacteriota</taxon>
        <taxon>Cyanophyceae</taxon>
        <taxon>Nostocales</taxon>
        <taxon>Hapalosiphonaceae</taxon>
        <taxon>Aetokthonos</taxon>
    </lineage>
</organism>
<comment type="caution">
    <text evidence="2">The sequence shown here is derived from an EMBL/GenBank/DDBJ whole genome shotgun (WGS) entry which is preliminary data.</text>
</comment>
<evidence type="ECO:0000259" key="1">
    <source>
        <dbReference type="Pfam" id="PF18480"/>
    </source>
</evidence>
<dbReference type="AlphaFoldDB" id="A0AAP5IE52"/>
<accession>A0AAP5IE52</accession>
<evidence type="ECO:0000313" key="3">
    <source>
        <dbReference type="Proteomes" id="UP000667802"/>
    </source>
</evidence>
<reference evidence="3" key="1">
    <citation type="journal article" date="2021" name="Science">
        <title>Hunting the eagle killer: A cyanobacterial neurotoxin causes vacuolar myelinopathy.</title>
        <authorList>
            <person name="Breinlinger S."/>
            <person name="Phillips T.J."/>
            <person name="Haram B.N."/>
            <person name="Mares J."/>
            <person name="Martinez Yerena J.A."/>
            <person name="Hrouzek P."/>
            <person name="Sobotka R."/>
            <person name="Henderson W.M."/>
            <person name="Schmieder P."/>
            <person name="Williams S.M."/>
            <person name="Lauderdale J.D."/>
            <person name="Wilde H.D."/>
            <person name="Gerrin W."/>
            <person name="Kust A."/>
            <person name="Washington J.W."/>
            <person name="Wagner C."/>
            <person name="Geier B."/>
            <person name="Liebeke M."/>
            <person name="Enke H."/>
            <person name="Niedermeyer T.H.J."/>
            <person name="Wilde S.B."/>
        </authorList>
    </citation>
    <scope>NUCLEOTIDE SEQUENCE [LARGE SCALE GENOMIC DNA]</scope>
    <source>
        <strain evidence="3">Thurmond2011</strain>
    </source>
</reference>
<dbReference type="Proteomes" id="UP000667802">
    <property type="component" value="Unassembled WGS sequence"/>
</dbReference>
<dbReference type="Pfam" id="PF18480">
    <property type="entry name" value="DUF5615"/>
    <property type="match status" value="1"/>
</dbReference>
<evidence type="ECO:0000313" key="2">
    <source>
        <dbReference type="EMBL" id="MDR9898377.1"/>
    </source>
</evidence>
<gene>
    <name evidence="2" type="ORF">G7B40_028020</name>
</gene>
<name>A0AAP5IE52_9CYAN</name>
<dbReference type="InterPro" id="IPR041049">
    <property type="entry name" value="DUF5615"/>
</dbReference>
<dbReference type="EMBL" id="JAALHA020000017">
    <property type="protein sequence ID" value="MDR9898377.1"/>
    <property type="molecule type" value="Genomic_DNA"/>
</dbReference>